<keyword evidence="3 8" id="KW-0479">Metal-binding</keyword>
<dbReference type="InterPro" id="IPR051269">
    <property type="entry name" value="Fe-S_cluster_ET"/>
</dbReference>
<evidence type="ECO:0000256" key="6">
    <source>
        <dbReference type="ARBA" id="ARBA00023014"/>
    </source>
</evidence>
<keyword evidence="4 8" id="KW-0249">Electron transport</keyword>
<evidence type="ECO:0000313" key="11">
    <source>
        <dbReference type="Proteomes" id="UP000239209"/>
    </source>
</evidence>
<gene>
    <name evidence="10" type="ORF">CLV70_119131</name>
</gene>
<keyword evidence="2 8" id="KW-0813">Transport</keyword>
<reference evidence="10 11" key="1">
    <citation type="submission" date="2018-03" db="EMBL/GenBank/DDBJ databases">
        <title>Genomic Encyclopedia of Archaeal and Bacterial Type Strains, Phase II (KMG-II): from individual species to whole genera.</title>
        <authorList>
            <person name="Goeker M."/>
        </authorList>
    </citation>
    <scope>NUCLEOTIDE SEQUENCE [LARGE SCALE GENOMIC DNA]</scope>
    <source>
        <strain evidence="10 11">DSM 45348</strain>
    </source>
</reference>
<comment type="cofactor">
    <cofactor evidence="1">
        <name>[3Fe-4S] cluster</name>
        <dbReference type="ChEBI" id="CHEBI:21137"/>
    </cofactor>
</comment>
<keyword evidence="5 8" id="KW-0408">Iron</keyword>
<dbReference type="Gene3D" id="3.30.70.20">
    <property type="match status" value="1"/>
</dbReference>
<dbReference type="GO" id="GO:0009055">
    <property type="term" value="F:electron transfer activity"/>
    <property type="evidence" value="ECO:0007669"/>
    <property type="project" value="UniProtKB-UniRule"/>
</dbReference>
<dbReference type="RefSeq" id="WP_211303959.1">
    <property type="nucleotide sequence ID" value="NZ_PVZG01000019.1"/>
</dbReference>
<evidence type="ECO:0000256" key="7">
    <source>
        <dbReference type="ARBA" id="ARBA00023291"/>
    </source>
</evidence>
<evidence type="ECO:0000256" key="5">
    <source>
        <dbReference type="ARBA" id="ARBA00023004"/>
    </source>
</evidence>
<dbReference type="InterPro" id="IPR001080">
    <property type="entry name" value="3Fe4S_ferredoxin"/>
</dbReference>
<comment type="caution">
    <text evidence="10">The sequence shown here is derived from an EMBL/GenBank/DDBJ whole genome shotgun (WGS) entry which is preliminary data.</text>
</comment>
<comment type="function">
    <text evidence="8">Ferredoxins are iron-sulfur proteins that transfer electrons in a wide variety of metabolic reactions.</text>
</comment>
<evidence type="ECO:0000256" key="8">
    <source>
        <dbReference type="RuleBase" id="RU368020"/>
    </source>
</evidence>
<dbReference type="PANTHER" id="PTHR36923">
    <property type="entry name" value="FERREDOXIN"/>
    <property type="match status" value="1"/>
</dbReference>
<organism evidence="10 11">
    <name type="scientific">Pseudosporangium ferrugineum</name>
    <dbReference type="NCBI Taxonomy" id="439699"/>
    <lineage>
        <taxon>Bacteria</taxon>
        <taxon>Bacillati</taxon>
        <taxon>Actinomycetota</taxon>
        <taxon>Actinomycetes</taxon>
        <taxon>Micromonosporales</taxon>
        <taxon>Micromonosporaceae</taxon>
        <taxon>Pseudosporangium</taxon>
    </lineage>
</organism>
<evidence type="ECO:0000256" key="2">
    <source>
        <dbReference type="ARBA" id="ARBA00022448"/>
    </source>
</evidence>
<evidence type="ECO:0000256" key="1">
    <source>
        <dbReference type="ARBA" id="ARBA00001927"/>
    </source>
</evidence>
<evidence type="ECO:0000313" key="10">
    <source>
        <dbReference type="EMBL" id="PRY21709.1"/>
    </source>
</evidence>
<accession>A0A2T0RKJ9</accession>
<dbReference type="GO" id="GO:0051538">
    <property type="term" value="F:3 iron, 4 sulfur cluster binding"/>
    <property type="evidence" value="ECO:0007669"/>
    <property type="project" value="UniProtKB-KW"/>
</dbReference>
<dbReference type="EMBL" id="PVZG01000019">
    <property type="protein sequence ID" value="PRY21709.1"/>
    <property type="molecule type" value="Genomic_DNA"/>
</dbReference>
<sequence>MTPTQVQADRELCIGAGNCVRILPTLFDQDPDGLVTLLTPTPTTEPPDLLHRAATLCPSGAITLTESPHPHHSPR</sequence>
<dbReference type="PANTHER" id="PTHR36923:SF3">
    <property type="entry name" value="FERREDOXIN"/>
    <property type="match status" value="1"/>
</dbReference>
<dbReference type="AlphaFoldDB" id="A0A2T0RKJ9"/>
<keyword evidence="6 8" id="KW-0411">Iron-sulfur</keyword>
<evidence type="ECO:0000256" key="4">
    <source>
        <dbReference type="ARBA" id="ARBA00022982"/>
    </source>
</evidence>
<name>A0A2T0RKJ9_9ACTN</name>
<protein>
    <recommendedName>
        <fullName evidence="8">Ferredoxin</fullName>
    </recommendedName>
</protein>
<proteinExistence type="predicted"/>
<dbReference type="Pfam" id="PF06902">
    <property type="entry name" value="Fer4_19"/>
    <property type="match status" value="1"/>
</dbReference>
<feature type="domain" description="Divergent 4Fe-4S mono-cluster" evidence="9">
    <location>
        <begin position="5"/>
        <end position="66"/>
    </location>
</feature>
<keyword evidence="11" id="KW-1185">Reference proteome</keyword>
<keyword evidence="7" id="KW-0003">3Fe-4S</keyword>
<dbReference type="Proteomes" id="UP000239209">
    <property type="component" value="Unassembled WGS sequence"/>
</dbReference>
<evidence type="ECO:0000256" key="3">
    <source>
        <dbReference type="ARBA" id="ARBA00022723"/>
    </source>
</evidence>
<dbReference type="InterPro" id="IPR010693">
    <property type="entry name" value="Divergent_4Fe-4S_mono-cluster"/>
</dbReference>
<dbReference type="PRINTS" id="PR00352">
    <property type="entry name" value="3FE4SFRDOXIN"/>
</dbReference>
<evidence type="ECO:0000259" key="9">
    <source>
        <dbReference type="Pfam" id="PF06902"/>
    </source>
</evidence>
<dbReference type="GO" id="GO:0005506">
    <property type="term" value="F:iron ion binding"/>
    <property type="evidence" value="ECO:0007669"/>
    <property type="project" value="UniProtKB-UniRule"/>
</dbReference>
<dbReference type="SUPFAM" id="SSF54862">
    <property type="entry name" value="4Fe-4S ferredoxins"/>
    <property type="match status" value="1"/>
</dbReference>